<dbReference type="GO" id="GO:0003677">
    <property type="term" value="F:DNA binding"/>
    <property type="evidence" value="ECO:0007669"/>
    <property type="project" value="UniProtKB-KW"/>
</dbReference>
<feature type="domain" description="ParB protein family C-terminal" evidence="2">
    <location>
        <begin position="193"/>
        <end position="318"/>
    </location>
</feature>
<keyword evidence="1" id="KW-0238">DNA-binding</keyword>
<dbReference type="InterPro" id="IPR004437">
    <property type="entry name" value="ParB/RepB/Spo0J"/>
</dbReference>
<evidence type="ECO:0000259" key="2">
    <source>
        <dbReference type="Pfam" id="PF08775"/>
    </source>
</evidence>
<dbReference type="SUPFAM" id="SSF109709">
    <property type="entry name" value="KorB DNA-binding domain-like"/>
    <property type="match status" value="1"/>
</dbReference>
<gene>
    <name evidence="3" type="primary">sopB_2</name>
    <name evidence="3" type="ORF">NCTC9185_08030</name>
</gene>
<dbReference type="Pfam" id="PF08775">
    <property type="entry name" value="ParB"/>
    <property type="match status" value="1"/>
</dbReference>
<organism evidence="3 4">
    <name type="scientific">Raoultella terrigena</name>
    <name type="common">Klebsiella terrigena</name>
    <dbReference type="NCBI Taxonomy" id="577"/>
    <lineage>
        <taxon>Bacteria</taxon>
        <taxon>Pseudomonadati</taxon>
        <taxon>Pseudomonadota</taxon>
        <taxon>Gammaproteobacteria</taxon>
        <taxon>Enterobacterales</taxon>
        <taxon>Enterobacteriaceae</taxon>
        <taxon>Klebsiella/Raoultella group</taxon>
        <taxon>Raoultella</taxon>
    </lineage>
</organism>
<evidence type="ECO:0000256" key="1">
    <source>
        <dbReference type="ARBA" id="ARBA00023125"/>
    </source>
</evidence>
<reference evidence="3 4" key="1">
    <citation type="submission" date="2019-04" db="EMBL/GenBank/DDBJ databases">
        <authorList>
            <consortium name="Pathogen Informatics"/>
        </authorList>
    </citation>
    <scope>NUCLEOTIDE SEQUENCE [LARGE SCALE GENOMIC DNA]</scope>
    <source>
        <strain evidence="3 4">NCTC9185</strain>
    </source>
</reference>
<proteinExistence type="predicted"/>
<dbReference type="PANTHER" id="PTHR38973">
    <property type="entry name" value="PLASMID PARTITIONING CONTROL PROTEIN-RELATED"/>
    <property type="match status" value="1"/>
</dbReference>
<dbReference type="EMBL" id="CABDVU010000002">
    <property type="protein sequence ID" value="VTN16907.1"/>
    <property type="molecule type" value="Genomic_DNA"/>
</dbReference>
<protein>
    <submittedName>
        <fullName evidence="3">Plasmid partition protein B</fullName>
    </submittedName>
</protein>
<evidence type="ECO:0000313" key="3">
    <source>
        <dbReference type="EMBL" id="VTN16907.1"/>
    </source>
</evidence>
<dbReference type="AlphaFoldDB" id="A0A4U9DI72"/>
<dbReference type="InterPro" id="IPR014884">
    <property type="entry name" value="ParB_fam_C"/>
</dbReference>
<dbReference type="Proteomes" id="UP000339249">
    <property type="component" value="Unassembled WGS sequence"/>
</dbReference>
<dbReference type="NCBIfam" id="TIGR00180">
    <property type="entry name" value="parB_part"/>
    <property type="match status" value="1"/>
</dbReference>
<evidence type="ECO:0000313" key="4">
    <source>
        <dbReference type="Proteomes" id="UP000339249"/>
    </source>
</evidence>
<accession>A0A4U9DI72</accession>
<dbReference type="CDD" id="cd16394">
    <property type="entry name" value="sopB_N"/>
    <property type="match status" value="1"/>
</dbReference>
<dbReference type="Gene3D" id="1.10.10.2830">
    <property type="match status" value="1"/>
</dbReference>
<dbReference type="PANTHER" id="PTHR38973:SF1">
    <property type="entry name" value="PLASMID PARTITION PROTEIN B"/>
    <property type="match status" value="1"/>
</dbReference>
<sequence>MTGHRKTIGRNFNSQAVVESSTSGLQVQYFTLKTGRKVKFSFVIVPASEVADKTFVRQETNGRDQSALTKDSLKDITRTLRFQQFFACIGVMDGEKIEILDGSRRRASAIEIHAPLNVMVTSDKLTAEEARQLAKDIQTAKEHNIREIGLRLLSLKESGLNQKEIAEQEGLSQAKVTRAIQAAAVPQELISLFPVQYELSFSDYKNLSELNERLSEKNIEFSQLVENISSQLVELVADDQLQEDEKKAAILKLIAKGAIALIAAPPKEKTIVSTLWDFADKDKFARKRVKGRSFIYEFNRLPKNLQNDIEAAIQDVLKRHIG</sequence>
<name>A0A4U9DI72_RAOTE</name>